<dbReference type="InterPro" id="IPR002716">
    <property type="entry name" value="PIN_dom"/>
</dbReference>
<dbReference type="InterPro" id="IPR050556">
    <property type="entry name" value="Type_II_TA_system_RNase"/>
</dbReference>
<evidence type="ECO:0000313" key="10">
    <source>
        <dbReference type="Proteomes" id="UP000216991"/>
    </source>
</evidence>
<name>A0A255YN49_9SPHN</name>
<dbReference type="Proteomes" id="UP000216991">
    <property type="component" value="Unassembled WGS sequence"/>
</dbReference>
<proteinExistence type="inferred from homology"/>
<accession>A0A255YN49</accession>
<dbReference type="Gene3D" id="3.40.50.1010">
    <property type="entry name" value="5'-nuclease"/>
    <property type="match status" value="1"/>
</dbReference>
<evidence type="ECO:0000256" key="4">
    <source>
        <dbReference type="ARBA" id="ARBA00022723"/>
    </source>
</evidence>
<comment type="cofactor">
    <cofactor evidence="1">
        <name>Mg(2+)</name>
        <dbReference type="ChEBI" id="CHEBI:18420"/>
    </cofactor>
</comment>
<dbReference type="OrthoDB" id="7188375at2"/>
<gene>
    <name evidence="9" type="ORF">CHU93_06960</name>
</gene>
<keyword evidence="5" id="KW-0378">Hydrolase</keyword>
<evidence type="ECO:0000256" key="3">
    <source>
        <dbReference type="ARBA" id="ARBA00022722"/>
    </source>
</evidence>
<dbReference type="Pfam" id="PF01850">
    <property type="entry name" value="PIN"/>
    <property type="match status" value="1"/>
</dbReference>
<dbReference type="AlphaFoldDB" id="A0A255YN49"/>
<comment type="caution">
    <text evidence="9">The sequence shown here is derived from an EMBL/GenBank/DDBJ whole genome shotgun (WGS) entry which is preliminary data.</text>
</comment>
<evidence type="ECO:0000259" key="8">
    <source>
        <dbReference type="Pfam" id="PF01850"/>
    </source>
</evidence>
<dbReference type="EMBL" id="NOXT01000102">
    <property type="protein sequence ID" value="OYQ30074.1"/>
    <property type="molecule type" value="Genomic_DNA"/>
</dbReference>
<feature type="domain" description="PIN" evidence="8">
    <location>
        <begin position="29"/>
        <end position="148"/>
    </location>
</feature>
<protein>
    <recommendedName>
        <fullName evidence="8">PIN domain-containing protein</fullName>
    </recommendedName>
</protein>
<dbReference type="GO" id="GO:0016787">
    <property type="term" value="F:hydrolase activity"/>
    <property type="evidence" value="ECO:0007669"/>
    <property type="project" value="UniProtKB-KW"/>
</dbReference>
<keyword evidence="3" id="KW-0540">Nuclease</keyword>
<evidence type="ECO:0000256" key="2">
    <source>
        <dbReference type="ARBA" id="ARBA00022649"/>
    </source>
</evidence>
<dbReference type="GO" id="GO:0046872">
    <property type="term" value="F:metal ion binding"/>
    <property type="evidence" value="ECO:0007669"/>
    <property type="project" value="UniProtKB-KW"/>
</dbReference>
<keyword evidence="4" id="KW-0479">Metal-binding</keyword>
<evidence type="ECO:0000256" key="6">
    <source>
        <dbReference type="ARBA" id="ARBA00022842"/>
    </source>
</evidence>
<keyword evidence="2" id="KW-1277">Toxin-antitoxin system</keyword>
<evidence type="ECO:0000256" key="5">
    <source>
        <dbReference type="ARBA" id="ARBA00022801"/>
    </source>
</evidence>
<dbReference type="InterPro" id="IPR029060">
    <property type="entry name" value="PIN-like_dom_sf"/>
</dbReference>
<dbReference type="PANTHER" id="PTHR33653">
    <property type="entry name" value="RIBONUCLEASE VAPC2"/>
    <property type="match status" value="1"/>
</dbReference>
<dbReference type="SUPFAM" id="SSF88723">
    <property type="entry name" value="PIN domain-like"/>
    <property type="match status" value="1"/>
</dbReference>
<reference evidence="9 10" key="1">
    <citation type="submission" date="2017-07" db="EMBL/GenBank/DDBJ databases">
        <title>Sandarakinorhabdus cyanobacteriorum sp. nov., a novel bacterium isolated from cyanobacterial aggregates in a eutrophic lake.</title>
        <authorList>
            <person name="Cai H."/>
        </authorList>
    </citation>
    <scope>NUCLEOTIDE SEQUENCE [LARGE SCALE GENOMIC DNA]</scope>
    <source>
        <strain evidence="9 10">TH057</strain>
    </source>
</reference>
<dbReference type="PANTHER" id="PTHR33653:SF1">
    <property type="entry name" value="RIBONUCLEASE VAPC2"/>
    <property type="match status" value="1"/>
</dbReference>
<evidence type="ECO:0000256" key="1">
    <source>
        <dbReference type="ARBA" id="ARBA00001946"/>
    </source>
</evidence>
<organism evidence="9 10">
    <name type="scientific">Sandarakinorhabdus cyanobacteriorum</name>
    <dbReference type="NCBI Taxonomy" id="1981098"/>
    <lineage>
        <taxon>Bacteria</taxon>
        <taxon>Pseudomonadati</taxon>
        <taxon>Pseudomonadota</taxon>
        <taxon>Alphaproteobacteria</taxon>
        <taxon>Sphingomonadales</taxon>
        <taxon>Sphingosinicellaceae</taxon>
        <taxon>Sandarakinorhabdus</taxon>
    </lineage>
</organism>
<sequence length="167" mass="18237">MSRLPNSRDRRRGRSALTDFRLRAAAGWLLDTNILSELMRVPCDANVLHWIDAQPRQSLFTTAITVMEIRHGLARLPDSQRRAGLEWGFGRLLAERFTARVLAFDQAAGEQAGLLLAARAAIGKPAGIHDTMIAGIALANGMGIVTRNIGDFHGLDVPLVNPFDAQS</sequence>
<dbReference type="GO" id="GO:0004518">
    <property type="term" value="F:nuclease activity"/>
    <property type="evidence" value="ECO:0007669"/>
    <property type="project" value="UniProtKB-KW"/>
</dbReference>
<evidence type="ECO:0000256" key="7">
    <source>
        <dbReference type="ARBA" id="ARBA00038093"/>
    </source>
</evidence>
<dbReference type="CDD" id="cd18731">
    <property type="entry name" value="PIN_NgFitB-like"/>
    <property type="match status" value="1"/>
</dbReference>
<comment type="similarity">
    <text evidence="7">Belongs to the PINc/VapC protein family.</text>
</comment>
<keyword evidence="6" id="KW-0460">Magnesium</keyword>
<evidence type="ECO:0000313" key="9">
    <source>
        <dbReference type="EMBL" id="OYQ30074.1"/>
    </source>
</evidence>
<keyword evidence="10" id="KW-1185">Reference proteome</keyword>